<protein>
    <recommendedName>
        <fullName evidence="5">dTDP-glucose 4,6-dehydratase</fullName>
        <ecNumber evidence="4">4.2.1.46</ecNumber>
    </recommendedName>
</protein>
<dbReference type="Pfam" id="PF16363">
    <property type="entry name" value="GDP_Man_Dehyd"/>
    <property type="match status" value="1"/>
</dbReference>
<comment type="cofactor">
    <cofactor evidence="2">
        <name>NAD(+)</name>
        <dbReference type="ChEBI" id="CHEBI:57540"/>
    </cofactor>
</comment>
<evidence type="ECO:0000256" key="7">
    <source>
        <dbReference type="ARBA" id="ARBA00023239"/>
    </source>
</evidence>
<evidence type="ECO:0000256" key="5">
    <source>
        <dbReference type="ARBA" id="ARBA00016977"/>
    </source>
</evidence>
<dbReference type="GO" id="GO:0009225">
    <property type="term" value="P:nucleotide-sugar metabolic process"/>
    <property type="evidence" value="ECO:0007669"/>
    <property type="project" value="InterPro"/>
</dbReference>
<dbReference type="PANTHER" id="PTHR43000">
    <property type="entry name" value="DTDP-D-GLUCOSE 4,6-DEHYDRATASE-RELATED"/>
    <property type="match status" value="1"/>
</dbReference>
<comment type="similarity">
    <text evidence="3">Belongs to the NAD(P)-dependent epimerase/dehydratase family. dTDP-glucose dehydratase subfamily.</text>
</comment>
<dbReference type="Gene3D" id="3.90.25.10">
    <property type="entry name" value="UDP-galactose 4-epimerase, domain 1"/>
    <property type="match status" value="1"/>
</dbReference>
<evidence type="ECO:0000313" key="9">
    <source>
        <dbReference type="EMBL" id="QOG27948.1"/>
    </source>
</evidence>
<evidence type="ECO:0000313" key="10">
    <source>
        <dbReference type="Proteomes" id="UP000516696"/>
    </source>
</evidence>
<name>A0AAE7SZX8_ENTGA</name>
<feature type="domain" description="NAD(P)-binding" evidence="8">
    <location>
        <begin position="4"/>
        <end position="303"/>
    </location>
</feature>
<proteinExistence type="inferred from homology"/>
<dbReference type="RefSeq" id="WP_113849515.1">
    <property type="nucleotide sequence ID" value="NZ_CP050485.1"/>
</dbReference>
<accession>A0AAE7SZX8</accession>
<reference evidence="9 10" key="1">
    <citation type="submission" date="2020-03" db="EMBL/GenBank/DDBJ databases">
        <title>Characterization of ganglioside-mimicking enterococci.</title>
        <authorList>
            <person name="Patry R.T."/>
            <person name="Nothaft H."/>
            <person name="Bridger R."/>
            <person name="Shajahan A."/>
            <person name="Huynh S."/>
            <person name="Sanchez S."/>
            <person name="Azadi P."/>
            <person name="Cooper K."/>
            <person name="Miller W.G."/>
            <person name="Parker C.T."/>
            <person name="Wells L."/>
            <person name="Szymanski C.M."/>
        </authorList>
    </citation>
    <scope>NUCLEOTIDE SEQUENCE [LARGE SCALE GENOMIC DNA]</scope>
    <source>
        <strain evidence="9 10">EGM181</strain>
    </source>
</reference>
<dbReference type="GO" id="GO:0008460">
    <property type="term" value="F:dTDP-glucose 4,6-dehydratase activity"/>
    <property type="evidence" value="ECO:0007669"/>
    <property type="project" value="UniProtKB-EC"/>
</dbReference>
<evidence type="ECO:0000256" key="2">
    <source>
        <dbReference type="ARBA" id="ARBA00001911"/>
    </source>
</evidence>
<dbReference type="NCBIfam" id="TIGR01181">
    <property type="entry name" value="dTDP_gluc_dehyt"/>
    <property type="match status" value="1"/>
</dbReference>
<dbReference type="Proteomes" id="UP000516696">
    <property type="component" value="Chromosome"/>
</dbReference>
<dbReference type="InterPro" id="IPR036291">
    <property type="entry name" value="NAD(P)-bd_dom_sf"/>
</dbReference>
<keyword evidence="7 9" id="KW-0456">Lyase</keyword>
<keyword evidence="6" id="KW-0520">NAD</keyword>
<evidence type="ECO:0000256" key="4">
    <source>
        <dbReference type="ARBA" id="ARBA00011990"/>
    </source>
</evidence>
<dbReference type="InterPro" id="IPR016040">
    <property type="entry name" value="NAD(P)-bd_dom"/>
</dbReference>
<sequence>MNLLITGGAGFIGSNFIRHMLKEDDHCFILNVDILTYASSILYLSEISPDHRYRFVRGNILDKQLIRRLLKDYKIDCLINFAAESHVDNSIKDANLFVQTNVLGTTCLLDCAKEVNIRFIQISTDEVYGSLSEGYADENCPLNPSSPYSASKASADQFVCAYHKTYGLPFNIVRAANNYGPNQHNEKMIPQMLMRMQNNEALPVYGDGTNIRDWLYVDDFCRAIHLILRKGVNGEIYNISSHQEIDNLSLVKKLCDLMQHDEKRITFVNDRPGHDFRYGVDTRKIEKLGWQGNICLDEGLAKTVSWYNKTEIN</sequence>
<dbReference type="EMBL" id="CP050485">
    <property type="protein sequence ID" value="QOG27948.1"/>
    <property type="molecule type" value="Genomic_DNA"/>
</dbReference>
<evidence type="ECO:0000256" key="3">
    <source>
        <dbReference type="ARBA" id="ARBA00008178"/>
    </source>
</evidence>
<dbReference type="CDD" id="cd05246">
    <property type="entry name" value="dTDP_GD_SDR_e"/>
    <property type="match status" value="1"/>
</dbReference>
<evidence type="ECO:0000256" key="6">
    <source>
        <dbReference type="ARBA" id="ARBA00023027"/>
    </source>
</evidence>
<organism evidence="9 10">
    <name type="scientific">Enterococcus gallinarum</name>
    <dbReference type="NCBI Taxonomy" id="1353"/>
    <lineage>
        <taxon>Bacteria</taxon>
        <taxon>Bacillati</taxon>
        <taxon>Bacillota</taxon>
        <taxon>Bacilli</taxon>
        <taxon>Lactobacillales</taxon>
        <taxon>Enterococcaceae</taxon>
        <taxon>Enterococcus</taxon>
    </lineage>
</organism>
<comment type="catalytic activity">
    <reaction evidence="1">
        <text>dTDP-alpha-D-glucose = dTDP-4-dehydro-6-deoxy-alpha-D-glucose + H2O</text>
        <dbReference type="Rhea" id="RHEA:17221"/>
        <dbReference type="ChEBI" id="CHEBI:15377"/>
        <dbReference type="ChEBI" id="CHEBI:57477"/>
        <dbReference type="ChEBI" id="CHEBI:57649"/>
        <dbReference type="EC" id="4.2.1.46"/>
    </reaction>
</comment>
<gene>
    <name evidence="9" type="primary">rfbB</name>
    <name evidence="9" type="ORF">EGM181_12085</name>
</gene>
<evidence type="ECO:0000259" key="8">
    <source>
        <dbReference type="Pfam" id="PF16363"/>
    </source>
</evidence>
<evidence type="ECO:0000256" key="1">
    <source>
        <dbReference type="ARBA" id="ARBA00001539"/>
    </source>
</evidence>
<dbReference type="SUPFAM" id="SSF51735">
    <property type="entry name" value="NAD(P)-binding Rossmann-fold domains"/>
    <property type="match status" value="1"/>
</dbReference>
<dbReference type="EC" id="4.2.1.46" evidence="4"/>
<dbReference type="InterPro" id="IPR005888">
    <property type="entry name" value="dTDP_Gluc_deHydtase"/>
</dbReference>
<dbReference type="AlphaFoldDB" id="A0AAE7SZX8"/>
<dbReference type="Gene3D" id="3.40.50.720">
    <property type="entry name" value="NAD(P)-binding Rossmann-like Domain"/>
    <property type="match status" value="1"/>
</dbReference>